<dbReference type="PROSITE" id="PS50943">
    <property type="entry name" value="HTH_CROC1"/>
    <property type="match status" value="1"/>
</dbReference>
<evidence type="ECO:0000313" key="4">
    <source>
        <dbReference type="EMBL" id="SHE52190.1"/>
    </source>
</evidence>
<reference evidence="3 5" key="1">
    <citation type="journal article" date="2016" name="Genome Announc.">
        <title>Complete Genome Sequence of the Amino Acid-Fermenting Clostridium propionicum X2 (DSM 1682).</title>
        <authorList>
            <person name="Poehlein A."/>
            <person name="Schlien K."/>
            <person name="Chowdhury N.P."/>
            <person name="Gottschalk G."/>
            <person name="Buckel W."/>
            <person name="Daniel R."/>
        </authorList>
    </citation>
    <scope>NUCLEOTIDE SEQUENCE [LARGE SCALE GENOMIC DNA]</scope>
    <source>
        <strain evidence="3 5">X2</strain>
    </source>
</reference>
<dbReference type="InterPro" id="IPR010982">
    <property type="entry name" value="Lambda_DNA-bd_dom_sf"/>
</dbReference>
<dbReference type="CDD" id="cd00093">
    <property type="entry name" value="HTH_XRE"/>
    <property type="match status" value="1"/>
</dbReference>
<organism evidence="4 6">
    <name type="scientific">Anaerotignum propionicum DSM 1682</name>
    <dbReference type="NCBI Taxonomy" id="991789"/>
    <lineage>
        <taxon>Bacteria</taxon>
        <taxon>Bacillati</taxon>
        <taxon>Bacillota</taxon>
        <taxon>Clostridia</taxon>
        <taxon>Lachnospirales</taxon>
        <taxon>Anaerotignaceae</taxon>
        <taxon>Anaerotignum</taxon>
    </lineage>
</organism>
<dbReference type="GO" id="GO:0003677">
    <property type="term" value="F:DNA binding"/>
    <property type="evidence" value="ECO:0007669"/>
    <property type="project" value="UniProtKB-KW"/>
</dbReference>
<feature type="domain" description="HTH cro/C1-type" evidence="2">
    <location>
        <begin position="7"/>
        <end position="61"/>
    </location>
</feature>
<accession>A0A0X8VBV3</accession>
<dbReference type="SMART" id="SM00530">
    <property type="entry name" value="HTH_XRE"/>
    <property type="match status" value="1"/>
</dbReference>
<evidence type="ECO:0000259" key="2">
    <source>
        <dbReference type="PROSITE" id="PS50943"/>
    </source>
</evidence>
<dbReference type="AlphaFoldDB" id="A0A0X8VBV3"/>
<gene>
    <name evidence="3" type="ORF">CPRO_25860</name>
    <name evidence="4" type="ORF">SAMN02745151_00953</name>
</gene>
<evidence type="ECO:0000313" key="6">
    <source>
        <dbReference type="Proteomes" id="UP000184204"/>
    </source>
</evidence>
<dbReference type="Gene3D" id="1.10.260.40">
    <property type="entry name" value="lambda repressor-like DNA-binding domains"/>
    <property type="match status" value="1"/>
</dbReference>
<dbReference type="Proteomes" id="UP000068026">
    <property type="component" value="Chromosome"/>
</dbReference>
<sequence length="73" mass="8166">MGRNIAIKVARAQLDMTQKQLAEKVAISRQTMNAIEQGEYNPTIKLCRAICKVLGKTLDELFGEDDNNETAKQ</sequence>
<dbReference type="RefSeq" id="WP_066052470.1">
    <property type="nucleotide sequence ID" value="NZ_CP014223.1"/>
</dbReference>
<dbReference type="SUPFAM" id="SSF47413">
    <property type="entry name" value="lambda repressor-like DNA-binding domains"/>
    <property type="match status" value="1"/>
</dbReference>
<dbReference type="PANTHER" id="PTHR46558:SF3">
    <property type="entry name" value="TRANSCRIPTIONAL REGULATOR"/>
    <property type="match status" value="1"/>
</dbReference>
<reference evidence="5" key="2">
    <citation type="submission" date="2016-01" db="EMBL/GenBank/DDBJ databases">
        <authorList>
            <person name="Poehlein A."/>
            <person name="Schlien K."/>
            <person name="Gottschalk G."/>
            <person name="Buckel W."/>
            <person name="Daniel R."/>
        </authorList>
    </citation>
    <scope>NUCLEOTIDE SEQUENCE [LARGE SCALE GENOMIC DNA]</scope>
    <source>
        <strain evidence="5">X2</strain>
    </source>
</reference>
<dbReference type="KEGG" id="cpro:CPRO_25860"/>
<dbReference type="Proteomes" id="UP000184204">
    <property type="component" value="Unassembled WGS sequence"/>
</dbReference>
<dbReference type="EMBL" id="FQUA01000003">
    <property type="protein sequence ID" value="SHE52190.1"/>
    <property type="molecule type" value="Genomic_DNA"/>
</dbReference>
<dbReference type="Pfam" id="PF01381">
    <property type="entry name" value="HTH_3"/>
    <property type="match status" value="1"/>
</dbReference>
<evidence type="ECO:0000256" key="1">
    <source>
        <dbReference type="ARBA" id="ARBA00023125"/>
    </source>
</evidence>
<protein>
    <submittedName>
        <fullName evidence="3">Transcription factor</fullName>
    </submittedName>
    <submittedName>
        <fullName evidence="4">Transcriptional regulator</fullName>
    </submittedName>
</protein>
<proteinExistence type="predicted"/>
<dbReference type="PANTHER" id="PTHR46558">
    <property type="entry name" value="TRACRIPTIONAL REGULATORY PROTEIN-RELATED-RELATED"/>
    <property type="match status" value="1"/>
</dbReference>
<evidence type="ECO:0000313" key="5">
    <source>
        <dbReference type="Proteomes" id="UP000068026"/>
    </source>
</evidence>
<dbReference type="EMBL" id="CP014223">
    <property type="protein sequence ID" value="AMJ42134.1"/>
    <property type="molecule type" value="Genomic_DNA"/>
</dbReference>
<keyword evidence="5" id="KW-1185">Reference proteome</keyword>
<reference evidence="6" key="4">
    <citation type="submission" date="2016-11" db="EMBL/GenBank/DDBJ databases">
        <authorList>
            <person name="Jaros S."/>
            <person name="Januszkiewicz K."/>
            <person name="Wedrychowicz H."/>
        </authorList>
    </citation>
    <scope>NUCLEOTIDE SEQUENCE [LARGE SCALE GENOMIC DNA]</scope>
    <source>
        <strain evidence="6">DSM 1682</strain>
    </source>
</reference>
<dbReference type="InterPro" id="IPR001387">
    <property type="entry name" value="Cro/C1-type_HTH"/>
</dbReference>
<evidence type="ECO:0000313" key="3">
    <source>
        <dbReference type="EMBL" id="AMJ42134.1"/>
    </source>
</evidence>
<reference evidence="4" key="3">
    <citation type="submission" date="2016-11" db="EMBL/GenBank/DDBJ databases">
        <authorList>
            <person name="Varghese N."/>
            <person name="Submissions S."/>
        </authorList>
    </citation>
    <scope>NUCLEOTIDE SEQUENCE</scope>
    <source>
        <strain evidence="4">DSM 1682</strain>
    </source>
</reference>
<name>A0A0X8VBV3_ANAPI</name>
<dbReference type="OrthoDB" id="9808239at2"/>
<keyword evidence="1" id="KW-0238">DNA-binding</keyword>